<keyword evidence="3" id="KW-1185">Reference proteome</keyword>
<dbReference type="OrthoDB" id="771233at2759"/>
<gene>
    <name evidence="2" type="ORF">ZOSMA_548G00090</name>
</gene>
<evidence type="ECO:0000313" key="2">
    <source>
        <dbReference type="EMBL" id="KMZ61200.1"/>
    </source>
</evidence>
<name>A0A0K9NZ32_ZOSMR</name>
<dbReference type="Pfam" id="PF03140">
    <property type="entry name" value="DUF247"/>
    <property type="match status" value="1"/>
</dbReference>
<dbReference type="Proteomes" id="UP000036987">
    <property type="component" value="Unassembled WGS sequence"/>
</dbReference>
<proteinExistence type="predicted"/>
<sequence length="108" mass="12899">MDCIIVSSRDVALLHRKGIVMNGLSTEEEASKFFNKLCDETLYKMESFYLFDLITDVKKYHRFKWNWYRAKLMGQYFSSPWTFISFVAALFLLTLTVIQTFYTIYPYV</sequence>
<dbReference type="EMBL" id="LFYR01001527">
    <property type="protein sequence ID" value="KMZ61200.1"/>
    <property type="molecule type" value="Genomic_DNA"/>
</dbReference>
<keyword evidence="1" id="KW-0472">Membrane</keyword>
<feature type="transmembrane region" description="Helical" evidence="1">
    <location>
        <begin position="81"/>
        <end position="105"/>
    </location>
</feature>
<reference evidence="3" key="1">
    <citation type="journal article" date="2016" name="Nature">
        <title>The genome of the seagrass Zostera marina reveals angiosperm adaptation to the sea.</title>
        <authorList>
            <person name="Olsen J.L."/>
            <person name="Rouze P."/>
            <person name="Verhelst B."/>
            <person name="Lin Y.-C."/>
            <person name="Bayer T."/>
            <person name="Collen J."/>
            <person name="Dattolo E."/>
            <person name="De Paoli E."/>
            <person name="Dittami S."/>
            <person name="Maumus F."/>
            <person name="Michel G."/>
            <person name="Kersting A."/>
            <person name="Lauritano C."/>
            <person name="Lohaus R."/>
            <person name="Toepel M."/>
            <person name="Tonon T."/>
            <person name="Vanneste K."/>
            <person name="Amirebrahimi M."/>
            <person name="Brakel J."/>
            <person name="Bostroem C."/>
            <person name="Chovatia M."/>
            <person name="Grimwood J."/>
            <person name="Jenkins J.W."/>
            <person name="Jueterbock A."/>
            <person name="Mraz A."/>
            <person name="Stam W.T."/>
            <person name="Tice H."/>
            <person name="Bornberg-Bauer E."/>
            <person name="Green P.J."/>
            <person name="Pearson G.A."/>
            <person name="Procaccini G."/>
            <person name="Duarte C.M."/>
            <person name="Schmutz J."/>
            <person name="Reusch T.B.H."/>
            <person name="Van de Peer Y."/>
        </authorList>
    </citation>
    <scope>NUCLEOTIDE SEQUENCE [LARGE SCALE GENOMIC DNA]</scope>
    <source>
        <strain evidence="3">cv. Finnish</strain>
    </source>
</reference>
<dbReference type="PANTHER" id="PTHR31170:SF25">
    <property type="entry name" value="BNAA09G04570D PROTEIN"/>
    <property type="match status" value="1"/>
</dbReference>
<dbReference type="AlphaFoldDB" id="A0A0K9NZ32"/>
<dbReference type="InterPro" id="IPR004158">
    <property type="entry name" value="DUF247_pln"/>
</dbReference>
<organism evidence="2 3">
    <name type="scientific">Zostera marina</name>
    <name type="common">Eelgrass</name>
    <dbReference type="NCBI Taxonomy" id="29655"/>
    <lineage>
        <taxon>Eukaryota</taxon>
        <taxon>Viridiplantae</taxon>
        <taxon>Streptophyta</taxon>
        <taxon>Embryophyta</taxon>
        <taxon>Tracheophyta</taxon>
        <taxon>Spermatophyta</taxon>
        <taxon>Magnoliopsida</taxon>
        <taxon>Liliopsida</taxon>
        <taxon>Zosteraceae</taxon>
        <taxon>Zostera</taxon>
    </lineage>
</organism>
<evidence type="ECO:0000313" key="3">
    <source>
        <dbReference type="Proteomes" id="UP000036987"/>
    </source>
</evidence>
<evidence type="ECO:0000256" key="1">
    <source>
        <dbReference type="SAM" id="Phobius"/>
    </source>
</evidence>
<dbReference type="PANTHER" id="PTHR31170">
    <property type="entry name" value="BNAC04G53230D PROTEIN"/>
    <property type="match status" value="1"/>
</dbReference>
<protein>
    <submittedName>
        <fullName evidence="2">Uncharacterized protein</fullName>
    </submittedName>
</protein>
<keyword evidence="1" id="KW-0812">Transmembrane</keyword>
<keyword evidence="1" id="KW-1133">Transmembrane helix</keyword>
<dbReference type="OMA" id="MESFYLF"/>
<accession>A0A0K9NZ32</accession>
<comment type="caution">
    <text evidence="2">The sequence shown here is derived from an EMBL/GenBank/DDBJ whole genome shotgun (WGS) entry which is preliminary data.</text>
</comment>